<feature type="domain" description="Helicase ATP-binding" evidence="6">
    <location>
        <begin position="58"/>
        <end position="226"/>
    </location>
</feature>
<keyword evidence="3" id="KW-0347">Helicase</keyword>
<dbReference type="GO" id="GO:0016787">
    <property type="term" value="F:hydrolase activity"/>
    <property type="evidence" value="ECO:0007669"/>
    <property type="project" value="UniProtKB-KW"/>
</dbReference>
<dbReference type="InterPro" id="IPR011545">
    <property type="entry name" value="DEAD/DEAH_box_helicase_dom"/>
</dbReference>
<dbReference type="InterPro" id="IPR050079">
    <property type="entry name" value="DEAD_box_RNA_helicase"/>
</dbReference>
<dbReference type="InterPro" id="IPR014001">
    <property type="entry name" value="Helicase_ATP-bd"/>
</dbReference>
<dbReference type="EMBL" id="FOKK01000010">
    <property type="protein sequence ID" value="SFB42852.1"/>
    <property type="molecule type" value="Genomic_DNA"/>
</dbReference>
<evidence type="ECO:0000313" key="8">
    <source>
        <dbReference type="EMBL" id="SFB42852.1"/>
    </source>
</evidence>
<dbReference type="SMART" id="SM00487">
    <property type="entry name" value="DEXDc"/>
    <property type="match status" value="1"/>
</dbReference>
<protein>
    <submittedName>
        <fullName evidence="8">DbpA RNA binding domain-containing protein</fullName>
    </submittedName>
</protein>
<dbReference type="InterPro" id="IPR027417">
    <property type="entry name" value="P-loop_NTPase"/>
</dbReference>
<dbReference type="SMART" id="SM00490">
    <property type="entry name" value="HELICc"/>
    <property type="match status" value="1"/>
</dbReference>
<dbReference type="Pfam" id="PF00270">
    <property type="entry name" value="DEAD"/>
    <property type="match status" value="1"/>
</dbReference>
<sequence>MVFSGERQGSLGLSNDFGYLGRSKLVLLRVSEKQTEFTAQYLKSLSIDSLNEMQTEFISRAAKNPHLVLLSPTGSGKTVAFLIPLLNSLKENVREVQALIIVPSRELAIQIEQVFKGMKTPFRVSTVYGGHSSKLESNSLGEAPAVIIGTPGRLADHIERGSFDPKTIHTVVLDEFDKSLQMGFHEQLKVIFGALNGEQRHLLTSATVLKRLPDFLPFIDHRTVNFLKDVVESKLELKVVHSSSKEKGEMLMRLVAGFQDESCIVFCNHRDAVDRLSILLNDYNYFHSVLHGGLEQIDREKNLIRFRSKVTNLLIATDLASRGLDIPEIKHIVHYQLPPKEDAFIHRNGRTARMHAEGQSYMILANDESRPDYVEEFIEEIKVGEKLVPPVPQEWTCLYVSAGKKDKVSKGDIVGMLTKKGGLTSAEIGLITIMDFASYVAVKSNLVQKLMPKLKNERVKKVKVKIEEAN</sequence>
<dbReference type="PANTHER" id="PTHR47959:SF1">
    <property type="entry name" value="ATP-DEPENDENT RNA HELICASE DBPA"/>
    <property type="match status" value="1"/>
</dbReference>
<dbReference type="Gene3D" id="3.40.50.300">
    <property type="entry name" value="P-loop containing nucleotide triphosphate hydrolases"/>
    <property type="match status" value="2"/>
</dbReference>
<dbReference type="PROSITE" id="PS51194">
    <property type="entry name" value="HELICASE_CTER"/>
    <property type="match status" value="1"/>
</dbReference>
<dbReference type="Pfam" id="PF03880">
    <property type="entry name" value="DbpA"/>
    <property type="match status" value="1"/>
</dbReference>
<dbReference type="GO" id="GO:0003724">
    <property type="term" value="F:RNA helicase activity"/>
    <property type="evidence" value="ECO:0007669"/>
    <property type="project" value="TreeGrafter"/>
</dbReference>
<dbReference type="CDD" id="cd18787">
    <property type="entry name" value="SF2_C_DEAD"/>
    <property type="match status" value="1"/>
</dbReference>
<evidence type="ECO:0000256" key="3">
    <source>
        <dbReference type="ARBA" id="ARBA00022806"/>
    </source>
</evidence>
<keyword evidence="4" id="KW-0067">ATP-binding</keyword>
<name>A0A1I1AZ99_9BACT</name>
<evidence type="ECO:0000256" key="5">
    <source>
        <dbReference type="ARBA" id="ARBA00038437"/>
    </source>
</evidence>
<feature type="domain" description="Helicase C-terminal" evidence="7">
    <location>
        <begin position="250"/>
        <end position="396"/>
    </location>
</feature>
<dbReference type="PANTHER" id="PTHR47959">
    <property type="entry name" value="ATP-DEPENDENT RNA HELICASE RHLE-RELATED"/>
    <property type="match status" value="1"/>
</dbReference>
<dbReference type="PROSITE" id="PS51192">
    <property type="entry name" value="HELICASE_ATP_BIND_1"/>
    <property type="match status" value="1"/>
</dbReference>
<evidence type="ECO:0000256" key="1">
    <source>
        <dbReference type="ARBA" id="ARBA00022741"/>
    </source>
</evidence>
<dbReference type="Proteomes" id="UP000198790">
    <property type="component" value="Unassembled WGS sequence"/>
</dbReference>
<dbReference type="GO" id="GO:0005829">
    <property type="term" value="C:cytosol"/>
    <property type="evidence" value="ECO:0007669"/>
    <property type="project" value="TreeGrafter"/>
</dbReference>
<evidence type="ECO:0000256" key="4">
    <source>
        <dbReference type="ARBA" id="ARBA00022840"/>
    </source>
</evidence>
<proteinExistence type="inferred from homology"/>
<dbReference type="InterPro" id="IPR001650">
    <property type="entry name" value="Helicase_C-like"/>
</dbReference>
<dbReference type="STRING" id="237018.SAMN04489723_1101"/>
<evidence type="ECO:0000313" key="9">
    <source>
        <dbReference type="Proteomes" id="UP000198790"/>
    </source>
</evidence>
<gene>
    <name evidence="8" type="ORF">SAMN04489723_1101</name>
</gene>
<dbReference type="GO" id="GO:0005524">
    <property type="term" value="F:ATP binding"/>
    <property type="evidence" value="ECO:0007669"/>
    <property type="project" value="UniProtKB-KW"/>
</dbReference>
<dbReference type="Gene3D" id="3.30.70.330">
    <property type="match status" value="1"/>
</dbReference>
<evidence type="ECO:0000256" key="2">
    <source>
        <dbReference type="ARBA" id="ARBA00022801"/>
    </source>
</evidence>
<dbReference type="InterPro" id="IPR012677">
    <property type="entry name" value="Nucleotide-bd_a/b_plait_sf"/>
</dbReference>
<dbReference type="Pfam" id="PF00271">
    <property type="entry name" value="Helicase_C"/>
    <property type="match status" value="1"/>
</dbReference>
<dbReference type="CDD" id="cd00268">
    <property type="entry name" value="DEADc"/>
    <property type="match status" value="1"/>
</dbReference>
<dbReference type="AlphaFoldDB" id="A0A1I1AZ99"/>
<dbReference type="InterPro" id="IPR044742">
    <property type="entry name" value="DEAD/DEAH_RhlB"/>
</dbReference>
<dbReference type="SUPFAM" id="SSF52540">
    <property type="entry name" value="P-loop containing nucleoside triphosphate hydrolases"/>
    <property type="match status" value="1"/>
</dbReference>
<reference evidence="8 9" key="1">
    <citation type="submission" date="2016-10" db="EMBL/GenBank/DDBJ databases">
        <authorList>
            <person name="de Groot N.N."/>
        </authorList>
    </citation>
    <scope>NUCLEOTIDE SEQUENCE [LARGE SCALE GENOMIC DNA]</scope>
    <source>
        <strain evidence="8 9">DSM 23399</strain>
    </source>
</reference>
<organism evidence="8 9">
    <name type="scientific">Algoriphagus aquimarinus</name>
    <dbReference type="NCBI Taxonomy" id="237018"/>
    <lineage>
        <taxon>Bacteria</taxon>
        <taxon>Pseudomonadati</taxon>
        <taxon>Bacteroidota</taxon>
        <taxon>Cytophagia</taxon>
        <taxon>Cytophagales</taxon>
        <taxon>Cyclobacteriaceae</taxon>
        <taxon>Algoriphagus</taxon>
    </lineage>
</organism>
<keyword evidence="1" id="KW-0547">Nucleotide-binding</keyword>
<dbReference type="InterPro" id="IPR005580">
    <property type="entry name" value="DbpA/CsdA_RNA-bd_dom"/>
</dbReference>
<accession>A0A1I1AZ99</accession>
<comment type="similarity">
    <text evidence="5">Belongs to the DEAD box helicase family.</text>
</comment>
<evidence type="ECO:0000259" key="6">
    <source>
        <dbReference type="PROSITE" id="PS51192"/>
    </source>
</evidence>
<dbReference type="GO" id="GO:0003676">
    <property type="term" value="F:nucleic acid binding"/>
    <property type="evidence" value="ECO:0007669"/>
    <property type="project" value="InterPro"/>
</dbReference>
<keyword evidence="2" id="KW-0378">Hydrolase</keyword>
<keyword evidence="9" id="KW-1185">Reference proteome</keyword>
<evidence type="ECO:0000259" key="7">
    <source>
        <dbReference type="PROSITE" id="PS51194"/>
    </source>
</evidence>